<evidence type="ECO:0000256" key="1">
    <source>
        <dbReference type="SAM" id="SignalP"/>
    </source>
</evidence>
<sequence length="143" mass="15389">MKTLQLFLLACLFTIVSNNEALAQSKKTETFDVAGNCGMCKSNIEKAAKSAGASYAAWDVDSKKLTIKFANNTSAAKIQEKIAEAGYDNAGAKASDESYNKLHGCCQYERKAVSANKKMDCCSNPAEQACCKESQAKDCCKKS</sequence>
<dbReference type="SUPFAM" id="SSF55008">
    <property type="entry name" value="HMA, heavy metal-associated domain"/>
    <property type="match status" value="1"/>
</dbReference>
<organism evidence="2 3">
    <name type="scientific">Niabella yanshanensis</name>
    <dbReference type="NCBI Taxonomy" id="577386"/>
    <lineage>
        <taxon>Bacteria</taxon>
        <taxon>Pseudomonadati</taxon>
        <taxon>Bacteroidota</taxon>
        <taxon>Chitinophagia</taxon>
        <taxon>Chitinophagales</taxon>
        <taxon>Chitinophagaceae</taxon>
        <taxon>Niabella</taxon>
    </lineage>
</organism>
<protein>
    <submittedName>
        <fullName evidence="2">Heavy-metal-associated domain-containing protein</fullName>
    </submittedName>
</protein>
<dbReference type="EMBL" id="CP139960">
    <property type="protein sequence ID" value="WQD36492.1"/>
    <property type="molecule type" value="Genomic_DNA"/>
</dbReference>
<dbReference type="RefSeq" id="WP_211316374.1">
    <property type="nucleotide sequence ID" value="NZ_CP139960.1"/>
</dbReference>
<reference evidence="2 3" key="1">
    <citation type="submission" date="2023-12" db="EMBL/GenBank/DDBJ databases">
        <title>Genome sequencing and assembly of bacterial species from a model synthetic community.</title>
        <authorList>
            <person name="Hogle S.L."/>
        </authorList>
    </citation>
    <scope>NUCLEOTIDE SEQUENCE [LARGE SCALE GENOMIC DNA]</scope>
    <source>
        <strain evidence="2 3">HAMBI_3031</strain>
    </source>
</reference>
<dbReference type="InterPro" id="IPR036163">
    <property type="entry name" value="HMA_dom_sf"/>
</dbReference>
<name>A0ABZ0W1Y4_9BACT</name>
<keyword evidence="1" id="KW-0732">Signal</keyword>
<dbReference type="Gene3D" id="3.30.70.100">
    <property type="match status" value="1"/>
</dbReference>
<keyword evidence="3" id="KW-1185">Reference proteome</keyword>
<accession>A0ABZ0W1Y4</accession>
<proteinExistence type="predicted"/>
<dbReference type="Proteomes" id="UP001325680">
    <property type="component" value="Chromosome"/>
</dbReference>
<feature type="chain" id="PRO_5046016758" evidence="1">
    <location>
        <begin position="24"/>
        <end position="143"/>
    </location>
</feature>
<feature type="signal peptide" evidence="1">
    <location>
        <begin position="1"/>
        <end position="23"/>
    </location>
</feature>
<evidence type="ECO:0000313" key="2">
    <source>
        <dbReference type="EMBL" id="WQD36492.1"/>
    </source>
</evidence>
<evidence type="ECO:0000313" key="3">
    <source>
        <dbReference type="Proteomes" id="UP001325680"/>
    </source>
</evidence>
<gene>
    <name evidence="2" type="ORF">U0035_12525</name>
</gene>